<dbReference type="Pfam" id="PF00196">
    <property type="entry name" value="GerE"/>
    <property type="match status" value="1"/>
</dbReference>
<reference evidence="10" key="2">
    <citation type="journal article" date="2021" name="PeerJ">
        <title>Extensive microbial diversity within the chicken gut microbiome revealed by metagenomics and culture.</title>
        <authorList>
            <person name="Gilroy R."/>
            <person name="Ravi A."/>
            <person name="Getino M."/>
            <person name="Pursley I."/>
            <person name="Horton D.L."/>
            <person name="Alikhan N.F."/>
            <person name="Baker D."/>
            <person name="Gharbi K."/>
            <person name="Hall N."/>
            <person name="Watson M."/>
            <person name="Adriaenssens E.M."/>
            <person name="Foster-Nyarko E."/>
            <person name="Jarju S."/>
            <person name="Secka A."/>
            <person name="Antonio M."/>
            <person name="Oren A."/>
            <person name="Chaudhuri R.R."/>
            <person name="La Ragione R."/>
            <person name="Hildebrand F."/>
            <person name="Pallen M.J."/>
        </authorList>
    </citation>
    <scope>NUCLEOTIDE SEQUENCE</scope>
    <source>
        <strain evidence="10">CHK154-7741</strain>
    </source>
</reference>
<evidence type="ECO:0000256" key="1">
    <source>
        <dbReference type="ARBA" id="ARBA00018672"/>
    </source>
</evidence>
<dbReference type="SMART" id="SM00421">
    <property type="entry name" value="HTH_LUXR"/>
    <property type="match status" value="1"/>
</dbReference>
<dbReference type="InterPro" id="IPR016032">
    <property type="entry name" value="Sig_transdc_resp-reg_C-effctor"/>
</dbReference>
<dbReference type="InterPro" id="IPR001789">
    <property type="entry name" value="Sig_transdc_resp-reg_receiver"/>
</dbReference>
<dbReference type="InterPro" id="IPR011006">
    <property type="entry name" value="CheY-like_superfamily"/>
</dbReference>
<dbReference type="InterPro" id="IPR000792">
    <property type="entry name" value="Tscrpt_reg_LuxR_C"/>
</dbReference>
<feature type="domain" description="Response regulatory" evidence="9">
    <location>
        <begin position="8"/>
        <end position="124"/>
    </location>
</feature>
<dbReference type="GO" id="GO:0000160">
    <property type="term" value="P:phosphorelay signal transduction system"/>
    <property type="evidence" value="ECO:0007669"/>
    <property type="project" value="InterPro"/>
</dbReference>
<dbReference type="GO" id="GO:0003677">
    <property type="term" value="F:DNA binding"/>
    <property type="evidence" value="ECO:0007669"/>
    <property type="project" value="UniProtKB-KW"/>
</dbReference>
<keyword evidence="3" id="KW-0805">Transcription regulation</keyword>
<comment type="caution">
    <text evidence="10">The sequence shown here is derived from an EMBL/GenBank/DDBJ whole genome shotgun (WGS) entry which is preliminary data.</text>
</comment>
<dbReference type="Pfam" id="PF00072">
    <property type="entry name" value="Response_reg"/>
    <property type="match status" value="1"/>
</dbReference>
<name>A0A9D1SQY5_9CLOT</name>
<dbReference type="SUPFAM" id="SSF46894">
    <property type="entry name" value="C-terminal effector domain of the bipartite response regulators"/>
    <property type="match status" value="1"/>
</dbReference>
<dbReference type="InterPro" id="IPR039420">
    <property type="entry name" value="WalR-like"/>
</dbReference>
<evidence type="ECO:0000256" key="5">
    <source>
        <dbReference type="ARBA" id="ARBA00023163"/>
    </source>
</evidence>
<sequence length="224" mass="25068">MAIDKKISIYVVEDYLLIRKSLIHILTKEPNFEVLGDFENAETFLEVFCKHPSDVVLMDLGLTGMNGVAATKIIKEQHPETKVVILTSHDESEEVMAALFYGASAYCLKDIDSSKLNSVIMDVANGDLWLDSKIAYVAKDFAPKPCSTDLKNLYKDKKVINSLTEREREVLKYIVDGKSNTEIAEEMFISMHTAKAHVGNILNKLSVSDRVQAAVKAIRTRIVD</sequence>
<feature type="modified residue" description="4-aspartylphosphate" evidence="7">
    <location>
        <position position="59"/>
    </location>
</feature>
<dbReference type="EMBL" id="DVOD01000016">
    <property type="protein sequence ID" value="HIU91914.1"/>
    <property type="molecule type" value="Genomic_DNA"/>
</dbReference>
<dbReference type="PANTHER" id="PTHR43214">
    <property type="entry name" value="TWO-COMPONENT RESPONSE REGULATOR"/>
    <property type="match status" value="1"/>
</dbReference>
<dbReference type="PRINTS" id="PR00038">
    <property type="entry name" value="HTHLUXR"/>
</dbReference>
<evidence type="ECO:0000313" key="10">
    <source>
        <dbReference type="EMBL" id="HIU91914.1"/>
    </source>
</evidence>
<evidence type="ECO:0000256" key="3">
    <source>
        <dbReference type="ARBA" id="ARBA00023015"/>
    </source>
</evidence>
<dbReference type="SUPFAM" id="SSF52172">
    <property type="entry name" value="CheY-like"/>
    <property type="match status" value="1"/>
</dbReference>
<feature type="domain" description="HTH luxR-type" evidence="8">
    <location>
        <begin position="156"/>
        <end position="221"/>
    </location>
</feature>
<evidence type="ECO:0000256" key="7">
    <source>
        <dbReference type="PROSITE-ProRule" id="PRU00169"/>
    </source>
</evidence>
<dbReference type="CDD" id="cd06170">
    <property type="entry name" value="LuxR_C_like"/>
    <property type="match status" value="1"/>
</dbReference>
<comment type="function">
    <text evidence="6">May play the central regulatory role in sporulation. It may be an element of the effector pathway responsible for the activation of sporulation genes in response to nutritional stress. Spo0A may act in concert with spo0H (a sigma factor) to control the expression of some genes that are critical to the sporulation process.</text>
</comment>
<proteinExistence type="predicted"/>
<dbReference type="AlphaFoldDB" id="A0A9D1SQY5"/>
<keyword evidence="2 7" id="KW-0597">Phosphoprotein</keyword>
<keyword evidence="4" id="KW-0238">DNA-binding</keyword>
<evidence type="ECO:0000313" key="11">
    <source>
        <dbReference type="Proteomes" id="UP000886748"/>
    </source>
</evidence>
<dbReference type="PANTHER" id="PTHR43214:SF43">
    <property type="entry name" value="TWO-COMPONENT RESPONSE REGULATOR"/>
    <property type="match status" value="1"/>
</dbReference>
<dbReference type="GO" id="GO:0006355">
    <property type="term" value="P:regulation of DNA-templated transcription"/>
    <property type="evidence" value="ECO:0007669"/>
    <property type="project" value="InterPro"/>
</dbReference>
<organism evidence="10 11">
    <name type="scientific">Candidatus Limenecus avicola</name>
    <dbReference type="NCBI Taxonomy" id="2840847"/>
    <lineage>
        <taxon>Bacteria</taxon>
        <taxon>Bacillati</taxon>
        <taxon>Bacillota</taxon>
        <taxon>Clostridia</taxon>
        <taxon>Eubacteriales</taxon>
        <taxon>Clostridiaceae</taxon>
        <taxon>Clostridiaceae incertae sedis</taxon>
        <taxon>Candidatus Limenecus</taxon>
    </lineage>
</organism>
<dbReference type="PROSITE" id="PS50110">
    <property type="entry name" value="RESPONSE_REGULATORY"/>
    <property type="match status" value="1"/>
</dbReference>
<dbReference type="SMART" id="SM00448">
    <property type="entry name" value="REC"/>
    <property type="match status" value="1"/>
</dbReference>
<gene>
    <name evidence="10" type="ORF">IAD26_02135</name>
</gene>
<reference evidence="10" key="1">
    <citation type="submission" date="2020-10" db="EMBL/GenBank/DDBJ databases">
        <authorList>
            <person name="Gilroy R."/>
        </authorList>
    </citation>
    <scope>NUCLEOTIDE SEQUENCE</scope>
    <source>
        <strain evidence="10">CHK154-7741</strain>
    </source>
</reference>
<keyword evidence="5" id="KW-0804">Transcription</keyword>
<dbReference type="Proteomes" id="UP000886748">
    <property type="component" value="Unassembled WGS sequence"/>
</dbReference>
<evidence type="ECO:0000259" key="8">
    <source>
        <dbReference type="PROSITE" id="PS50043"/>
    </source>
</evidence>
<dbReference type="CDD" id="cd17535">
    <property type="entry name" value="REC_NarL-like"/>
    <property type="match status" value="1"/>
</dbReference>
<evidence type="ECO:0000256" key="6">
    <source>
        <dbReference type="ARBA" id="ARBA00024867"/>
    </source>
</evidence>
<dbReference type="Gene3D" id="3.40.50.2300">
    <property type="match status" value="1"/>
</dbReference>
<evidence type="ECO:0000259" key="9">
    <source>
        <dbReference type="PROSITE" id="PS50110"/>
    </source>
</evidence>
<dbReference type="PROSITE" id="PS50043">
    <property type="entry name" value="HTH_LUXR_2"/>
    <property type="match status" value="1"/>
</dbReference>
<evidence type="ECO:0000256" key="2">
    <source>
        <dbReference type="ARBA" id="ARBA00022553"/>
    </source>
</evidence>
<protein>
    <recommendedName>
        <fullName evidence="1">Stage 0 sporulation protein A homolog</fullName>
    </recommendedName>
</protein>
<evidence type="ECO:0000256" key="4">
    <source>
        <dbReference type="ARBA" id="ARBA00023125"/>
    </source>
</evidence>
<dbReference type="InterPro" id="IPR058245">
    <property type="entry name" value="NreC/VraR/RcsB-like_REC"/>
</dbReference>
<accession>A0A9D1SQY5</accession>